<dbReference type="AlphaFoldDB" id="A0A6A5ZXQ7"/>
<dbReference type="GeneID" id="54402474"/>
<gene>
    <name evidence="1" type="ORF">P153DRAFT_130608</name>
</gene>
<name>A0A6A5ZXQ7_9PLEO</name>
<dbReference type="Proteomes" id="UP000799771">
    <property type="component" value="Unassembled WGS sequence"/>
</dbReference>
<protein>
    <submittedName>
        <fullName evidence="1">Uncharacterized protein</fullName>
    </submittedName>
</protein>
<organism evidence="1 2">
    <name type="scientific">Dothidotthia symphoricarpi CBS 119687</name>
    <dbReference type="NCBI Taxonomy" id="1392245"/>
    <lineage>
        <taxon>Eukaryota</taxon>
        <taxon>Fungi</taxon>
        <taxon>Dikarya</taxon>
        <taxon>Ascomycota</taxon>
        <taxon>Pezizomycotina</taxon>
        <taxon>Dothideomycetes</taxon>
        <taxon>Pleosporomycetidae</taxon>
        <taxon>Pleosporales</taxon>
        <taxon>Dothidotthiaceae</taxon>
        <taxon>Dothidotthia</taxon>
    </lineage>
</organism>
<evidence type="ECO:0000313" key="2">
    <source>
        <dbReference type="Proteomes" id="UP000799771"/>
    </source>
</evidence>
<proteinExistence type="predicted"/>
<evidence type="ECO:0000313" key="1">
    <source>
        <dbReference type="EMBL" id="KAF2124370.1"/>
    </source>
</evidence>
<dbReference type="OrthoDB" id="10025998at2759"/>
<accession>A0A6A5ZXQ7</accession>
<keyword evidence="2" id="KW-1185">Reference proteome</keyword>
<sequence length="391" mass="45676">MATLIDLLDARYAPIQTCMLQYLGVGEVVALQRTCKAFGALQERLMATSYNINLRLSHFFRDPREFRSLLGKCNAVIADEFARRFFSRLNEAEYELMIFVAKDMYAVLAEYLRGEGYTHEEGFFEFVREDSSGCGYIVYMENNPRDDTWAPLAQVLDSAYTTCCLNLITWNKAYSLFPYRIFMKQESHLLVEFDPDIAYHWRRLEHEGIKSKTIEWSQKEDSHPITCPRRVGDKYTWVINLDTQGIETPELPDEVLETATFQIRLWDKDHDTGRGPVMRYILDFRELRHPVLKYPYIVLREPSTVSPSAFRQKCKALEKRLDELTLFQLLLIHPACRPSEYDQLANDEVKANQLRGKFELPASWTFYDADVVEFLTDAWNDWEEGGGKKRA</sequence>
<dbReference type="RefSeq" id="XP_033518763.1">
    <property type="nucleotide sequence ID" value="XM_033662042.1"/>
</dbReference>
<dbReference type="EMBL" id="ML977519">
    <property type="protein sequence ID" value="KAF2124370.1"/>
    <property type="molecule type" value="Genomic_DNA"/>
</dbReference>
<reference evidence="1" key="1">
    <citation type="journal article" date="2020" name="Stud. Mycol.">
        <title>101 Dothideomycetes genomes: a test case for predicting lifestyles and emergence of pathogens.</title>
        <authorList>
            <person name="Haridas S."/>
            <person name="Albert R."/>
            <person name="Binder M."/>
            <person name="Bloem J."/>
            <person name="Labutti K."/>
            <person name="Salamov A."/>
            <person name="Andreopoulos B."/>
            <person name="Baker S."/>
            <person name="Barry K."/>
            <person name="Bills G."/>
            <person name="Bluhm B."/>
            <person name="Cannon C."/>
            <person name="Castanera R."/>
            <person name="Culley D."/>
            <person name="Daum C."/>
            <person name="Ezra D."/>
            <person name="Gonzalez J."/>
            <person name="Henrissat B."/>
            <person name="Kuo A."/>
            <person name="Liang C."/>
            <person name="Lipzen A."/>
            <person name="Lutzoni F."/>
            <person name="Magnuson J."/>
            <person name="Mondo S."/>
            <person name="Nolan M."/>
            <person name="Ohm R."/>
            <person name="Pangilinan J."/>
            <person name="Park H.-J."/>
            <person name="Ramirez L."/>
            <person name="Alfaro M."/>
            <person name="Sun H."/>
            <person name="Tritt A."/>
            <person name="Yoshinaga Y."/>
            <person name="Zwiers L.-H."/>
            <person name="Turgeon B."/>
            <person name="Goodwin S."/>
            <person name="Spatafora J."/>
            <person name="Crous P."/>
            <person name="Grigoriev I."/>
        </authorList>
    </citation>
    <scope>NUCLEOTIDE SEQUENCE</scope>
    <source>
        <strain evidence="1">CBS 119687</strain>
    </source>
</reference>